<organism evidence="2 3">
    <name type="scientific">Gallaecimonas xiamenensis 3-C-1</name>
    <dbReference type="NCBI Taxonomy" id="745411"/>
    <lineage>
        <taxon>Bacteria</taxon>
        <taxon>Pseudomonadati</taxon>
        <taxon>Pseudomonadota</taxon>
        <taxon>Gammaproteobacteria</taxon>
        <taxon>Enterobacterales</taxon>
        <taxon>Gallaecimonadaceae</taxon>
        <taxon>Gallaecimonas</taxon>
    </lineage>
</organism>
<keyword evidence="3" id="KW-1185">Reference proteome</keyword>
<dbReference type="OrthoDB" id="1524207at2"/>
<dbReference type="EMBL" id="AMRI01000020">
    <property type="protein sequence ID" value="EKE70595.1"/>
    <property type="molecule type" value="Genomic_DNA"/>
</dbReference>
<sequence length="174" mass="19585">MRLLIPLLLLASASAVAAPKQKTFFDSISALCGQTLKGKVVTNIPADPAWDDQPLTLTISHCEKRELTMPLMVGQDSSRTLYLRRANDSLQLEHRHRLADGREDPLSRYGGRTREPGSVSLQRFPADSFTKALFKEKGLLEAIQNVWTLSLEQGQLHYRLDRPGREFEAVFELP</sequence>
<feature type="signal peptide" evidence="1">
    <location>
        <begin position="1"/>
        <end position="17"/>
    </location>
</feature>
<evidence type="ECO:0000313" key="3">
    <source>
        <dbReference type="Proteomes" id="UP000006755"/>
    </source>
</evidence>
<evidence type="ECO:0008006" key="4">
    <source>
        <dbReference type="Google" id="ProtNLM"/>
    </source>
</evidence>
<protein>
    <recommendedName>
        <fullName evidence="4">Lipoprotein</fullName>
    </recommendedName>
</protein>
<dbReference type="eggNOG" id="ENOG502Z8PF">
    <property type="taxonomic scope" value="Bacteria"/>
</dbReference>
<keyword evidence="1" id="KW-0732">Signal</keyword>
<proteinExistence type="predicted"/>
<dbReference type="STRING" id="745411.B3C1_13693"/>
<accession>K2JZ82</accession>
<reference evidence="2 3" key="1">
    <citation type="journal article" date="2012" name="J. Bacteriol.">
        <title>Genome Sequence of Gallaecimonas xiamenensis Type Strain 3-C-1.</title>
        <authorList>
            <person name="Lai Q."/>
            <person name="Wang L."/>
            <person name="Wang W."/>
            <person name="Shao Z."/>
        </authorList>
    </citation>
    <scope>NUCLEOTIDE SEQUENCE [LARGE SCALE GENOMIC DNA]</scope>
    <source>
        <strain evidence="2 3">3-C-1</strain>
    </source>
</reference>
<feature type="chain" id="PRO_5003859584" description="Lipoprotein" evidence="1">
    <location>
        <begin position="18"/>
        <end position="174"/>
    </location>
</feature>
<evidence type="ECO:0000313" key="2">
    <source>
        <dbReference type="EMBL" id="EKE70595.1"/>
    </source>
</evidence>
<dbReference type="AlphaFoldDB" id="K2JZ82"/>
<name>K2JZ82_9GAMM</name>
<dbReference type="Proteomes" id="UP000006755">
    <property type="component" value="Unassembled WGS sequence"/>
</dbReference>
<comment type="caution">
    <text evidence="2">The sequence shown here is derived from an EMBL/GenBank/DDBJ whole genome shotgun (WGS) entry which is preliminary data.</text>
</comment>
<gene>
    <name evidence="2" type="ORF">B3C1_13693</name>
</gene>
<evidence type="ECO:0000256" key="1">
    <source>
        <dbReference type="SAM" id="SignalP"/>
    </source>
</evidence>
<dbReference type="RefSeq" id="WP_008485538.1">
    <property type="nucleotide sequence ID" value="NZ_AMRI01000020.1"/>
</dbReference>